<dbReference type="Pfam" id="PF10759">
    <property type="entry name" value="BPA"/>
    <property type="match status" value="1"/>
</dbReference>
<organism evidence="6 7">
    <name type="scientific">Actinopolyspora mzabensis</name>
    <dbReference type="NCBI Taxonomy" id="995066"/>
    <lineage>
        <taxon>Bacteria</taxon>
        <taxon>Bacillati</taxon>
        <taxon>Actinomycetota</taxon>
        <taxon>Actinomycetes</taxon>
        <taxon>Actinopolysporales</taxon>
        <taxon>Actinopolysporaceae</taxon>
        <taxon>Actinopolyspora</taxon>
    </lineage>
</organism>
<evidence type="ECO:0000313" key="7">
    <source>
        <dbReference type="Proteomes" id="UP000199213"/>
    </source>
</evidence>
<dbReference type="EMBL" id="FNFM01000006">
    <property type="protein sequence ID" value="SDK29454.1"/>
    <property type="molecule type" value="Genomic_DNA"/>
</dbReference>
<dbReference type="InterPro" id="IPR019695">
    <property type="entry name" value="Proteasome_act"/>
</dbReference>
<feature type="region of interest" description="Disordered" evidence="5">
    <location>
        <begin position="170"/>
        <end position="192"/>
    </location>
</feature>
<name>A0A1G9ARJ6_ACTMZ</name>
<evidence type="ECO:0000256" key="4">
    <source>
        <dbReference type="ARBA" id="ARBA00022942"/>
    </source>
</evidence>
<keyword evidence="7" id="KW-1185">Reference proteome</keyword>
<protein>
    <recommendedName>
        <fullName evidence="3">Bacterial proteasome activator</fullName>
    </recommendedName>
</protein>
<evidence type="ECO:0000256" key="5">
    <source>
        <dbReference type="SAM" id="MobiDB-lite"/>
    </source>
</evidence>
<dbReference type="RefSeq" id="WP_092628122.1">
    <property type="nucleotide sequence ID" value="NZ_FNFM01000006.1"/>
</dbReference>
<comment type="similarity">
    <text evidence="1">Belongs to the Bpa family.</text>
</comment>
<accession>A0A1G9ARJ6</accession>
<dbReference type="AlphaFoldDB" id="A0A1G9ARJ6"/>
<dbReference type="GO" id="GO:0061136">
    <property type="term" value="P:regulation of proteasomal protein catabolic process"/>
    <property type="evidence" value="ECO:0007669"/>
    <property type="project" value="InterPro"/>
</dbReference>
<keyword evidence="4" id="KW-0647">Proteasome</keyword>
<evidence type="ECO:0000313" key="6">
    <source>
        <dbReference type="EMBL" id="SDK29454.1"/>
    </source>
</evidence>
<evidence type="ECO:0000256" key="1">
    <source>
        <dbReference type="ARBA" id="ARBA00006639"/>
    </source>
</evidence>
<evidence type="ECO:0000256" key="2">
    <source>
        <dbReference type="ARBA" id="ARBA00011402"/>
    </source>
</evidence>
<dbReference type="GO" id="GO:0000502">
    <property type="term" value="C:proteasome complex"/>
    <property type="evidence" value="ECO:0007669"/>
    <property type="project" value="UniProtKB-KW"/>
</dbReference>
<reference evidence="7" key="1">
    <citation type="submission" date="2016-10" db="EMBL/GenBank/DDBJ databases">
        <authorList>
            <person name="Varghese N."/>
            <person name="Submissions S."/>
        </authorList>
    </citation>
    <scope>NUCLEOTIDE SEQUENCE [LARGE SCALE GENOMIC DNA]</scope>
    <source>
        <strain evidence="7">DSM 45460</strain>
    </source>
</reference>
<comment type="subunit">
    <text evidence="2">Forms a homooligomeric, either hexameric or heptameric, ring-like structure which stacks co-axially with the proteasomal alpha-rings.</text>
</comment>
<feature type="compositionally biased region" description="Polar residues" evidence="5">
    <location>
        <begin position="21"/>
        <end position="32"/>
    </location>
</feature>
<gene>
    <name evidence="6" type="ORF">SAMN04487820_106186</name>
</gene>
<proteinExistence type="inferred from homology"/>
<evidence type="ECO:0000256" key="3">
    <source>
        <dbReference type="ARBA" id="ARBA00014831"/>
    </source>
</evidence>
<feature type="region of interest" description="Disordered" evidence="5">
    <location>
        <begin position="1"/>
        <end position="53"/>
    </location>
</feature>
<dbReference type="OrthoDB" id="5189298at2"/>
<sequence>MHGRDIEPGRMFVVGDENTPVGASTTPNQPISDNEAEGDAASATENGDQNLGELVEQPTKVMRIGTMIKQLLEEVRSAPLDEASRNRLKEIHRSSVKELEQALAPELIQELERLSLPFTGEEAPSEAELRIAQAQLVGWLEGLFHGLQTALYAQQLAARDQLEKMRQGALPVGETDGGEPDHRGGSSHGQYL</sequence>
<dbReference type="Proteomes" id="UP000199213">
    <property type="component" value="Unassembled WGS sequence"/>
</dbReference>